<dbReference type="EC" id="2.3.1.82" evidence="2"/>
<evidence type="ECO:0000313" key="11">
    <source>
        <dbReference type="Proteomes" id="UP000316921"/>
    </source>
</evidence>
<evidence type="ECO:0000259" key="9">
    <source>
        <dbReference type="PROSITE" id="PS51186"/>
    </source>
</evidence>
<reference evidence="10 11" key="1">
    <citation type="submission" date="2019-02" db="EMBL/GenBank/DDBJ databases">
        <title>Deep-cultivation of Planctomycetes and their phenomic and genomic characterization uncovers novel biology.</title>
        <authorList>
            <person name="Wiegand S."/>
            <person name="Jogler M."/>
            <person name="Boedeker C."/>
            <person name="Pinto D."/>
            <person name="Vollmers J."/>
            <person name="Rivas-Marin E."/>
            <person name="Kohn T."/>
            <person name="Peeters S.H."/>
            <person name="Heuer A."/>
            <person name="Rast P."/>
            <person name="Oberbeckmann S."/>
            <person name="Bunk B."/>
            <person name="Jeske O."/>
            <person name="Meyerdierks A."/>
            <person name="Storesund J.E."/>
            <person name="Kallscheuer N."/>
            <person name="Luecker S."/>
            <person name="Lage O.M."/>
            <person name="Pohl T."/>
            <person name="Merkel B.J."/>
            <person name="Hornburger P."/>
            <person name="Mueller R.-W."/>
            <person name="Bruemmer F."/>
            <person name="Labrenz M."/>
            <person name="Spormann A.M."/>
            <person name="Op den Camp H."/>
            <person name="Overmann J."/>
            <person name="Amann R."/>
            <person name="Jetten M.S.M."/>
            <person name="Mascher T."/>
            <person name="Medema M.H."/>
            <person name="Devos D.P."/>
            <person name="Kaster A.-K."/>
            <person name="Ovreas L."/>
            <person name="Rohde M."/>
            <person name="Galperin M.Y."/>
            <person name="Jogler C."/>
        </authorList>
    </citation>
    <scope>NUCLEOTIDE SEQUENCE [LARGE SCALE GENOMIC DNA]</scope>
    <source>
        <strain evidence="10 11">Pla133</strain>
    </source>
</reference>
<keyword evidence="11" id="KW-1185">Reference proteome</keyword>
<feature type="domain" description="N-acetyltransferase" evidence="9">
    <location>
        <begin position="3"/>
        <end position="155"/>
    </location>
</feature>
<keyword evidence="6 10" id="KW-0012">Acyltransferase</keyword>
<name>A0A518BE18_9BACT</name>
<dbReference type="AlphaFoldDB" id="A0A518BE18"/>
<dbReference type="CDD" id="cd04301">
    <property type="entry name" value="NAT_SF"/>
    <property type="match status" value="1"/>
</dbReference>
<comment type="catalytic activity">
    <reaction evidence="8">
        <text>kanamycin B + acetyl-CoA = N(6')-acetylkanamycin B + CoA + H(+)</text>
        <dbReference type="Rhea" id="RHEA:16449"/>
        <dbReference type="ChEBI" id="CHEBI:15378"/>
        <dbReference type="ChEBI" id="CHEBI:57287"/>
        <dbReference type="ChEBI" id="CHEBI:57288"/>
        <dbReference type="ChEBI" id="CHEBI:58390"/>
        <dbReference type="ChEBI" id="CHEBI:58549"/>
        <dbReference type="EC" id="2.3.1.82"/>
    </reaction>
</comment>
<protein>
    <recommendedName>
        <fullName evidence="3">Aminoglycoside N(6')-acetyltransferase type 1</fullName>
        <ecNumber evidence="2">2.3.1.82</ecNumber>
    </recommendedName>
    <alternativeName>
        <fullName evidence="7">Aminoglycoside resistance protein</fullName>
    </alternativeName>
</protein>
<dbReference type="PANTHER" id="PTHR43877">
    <property type="entry name" value="AMINOALKYLPHOSPHONATE N-ACETYLTRANSFERASE-RELATED-RELATED"/>
    <property type="match status" value="1"/>
</dbReference>
<dbReference type="GO" id="GO:0047663">
    <property type="term" value="F:aminoglycoside 6'-N-acetyltransferase activity"/>
    <property type="evidence" value="ECO:0007669"/>
    <property type="project" value="UniProtKB-EC"/>
</dbReference>
<evidence type="ECO:0000256" key="5">
    <source>
        <dbReference type="ARBA" id="ARBA00023251"/>
    </source>
</evidence>
<dbReference type="EMBL" id="CP036287">
    <property type="protein sequence ID" value="QDU65216.1"/>
    <property type="molecule type" value="Genomic_DNA"/>
</dbReference>
<evidence type="ECO:0000256" key="8">
    <source>
        <dbReference type="ARBA" id="ARBA00048923"/>
    </source>
</evidence>
<dbReference type="InterPro" id="IPR000182">
    <property type="entry name" value="GNAT_dom"/>
</dbReference>
<keyword evidence="5" id="KW-0046">Antibiotic resistance</keyword>
<sequence>MGLEIGVATPAQRADWLRLRGALWPGPEDEHAREVDSLIAGGEGDWPQVALLAQVGGAVVGLAEVSVRPCAEGCETTDVGYLEGWFVVPELRGTGVGRALLEAAQDWARERGCAEFASDTEHDNDLSRRAHLACGFEDAGLVRCFVKSLERRPGSVRNVQPGG</sequence>
<dbReference type="KEGG" id="pbap:Pla133_02800"/>
<dbReference type="Gene3D" id="3.40.630.30">
    <property type="match status" value="1"/>
</dbReference>
<accession>A0A518BE18</accession>
<evidence type="ECO:0000256" key="4">
    <source>
        <dbReference type="ARBA" id="ARBA00022679"/>
    </source>
</evidence>
<dbReference type="InterPro" id="IPR024170">
    <property type="entry name" value="Aminoglycoside_N6-AcTrfrase"/>
</dbReference>
<evidence type="ECO:0000256" key="2">
    <source>
        <dbReference type="ARBA" id="ARBA00012888"/>
    </source>
</evidence>
<evidence type="ECO:0000313" key="10">
    <source>
        <dbReference type="EMBL" id="QDU65216.1"/>
    </source>
</evidence>
<keyword evidence="4 10" id="KW-0808">Transferase</keyword>
<comment type="subunit">
    <text evidence="1">Homodimer.</text>
</comment>
<gene>
    <name evidence="10" type="ORF">Pla133_02800</name>
</gene>
<dbReference type="InterPro" id="IPR050832">
    <property type="entry name" value="Bact_Acetyltransf"/>
</dbReference>
<dbReference type="Pfam" id="PF00583">
    <property type="entry name" value="Acetyltransf_1"/>
    <property type="match status" value="1"/>
</dbReference>
<evidence type="ECO:0000256" key="6">
    <source>
        <dbReference type="ARBA" id="ARBA00023315"/>
    </source>
</evidence>
<proteinExistence type="predicted"/>
<dbReference type="Proteomes" id="UP000316921">
    <property type="component" value="Chromosome"/>
</dbReference>
<dbReference type="InterPro" id="IPR016181">
    <property type="entry name" value="Acyl_CoA_acyltransferase"/>
</dbReference>
<evidence type="ECO:0000256" key="3">
    <source>
        <dbReference type="ARBA" id="ARBA00017677"/>
    </source>
</evidence>
<evidence type="ECO:0000256" key="7">
    <source>
        <dbReference type="ARBA" id="ARBA00029660"/>
    </source>
</evidence>
<organism evidence="10 11">
    <name type="scientific">Engelhardtia mirabilis</name>
    <dbReference type="NCBI Taxonomy" id="2528011"/>
    <lineage>
        <taxon>Bacteria</taxon>
        <taxon>Pseudomonadati</taxon>
        <taxon>Planctomycetota</taxon>
        <taxon>Planctomycetia</taxon>
        <taxon>Planctomycetia incertae sedis</taxon>
        <taxon>Engelhardtia</taxon>
    </lineage>
</organism>
<dbReference type="PROSITE" id="PS51186">
    <property type="entry name" value="GNAT"/>
    <property type="match status" value="1"/>
</dbReference>
<evidence type="ECO:0000256" key="1">
    <source>
        <dbReference type="ARBA" id="ARBA00011738"/>
    </source>
</evidence>
<dbReference type="GO" id="GO:0046677">
    <property type="term" value="P:response to antibiotic"/>
    <property type="evidence" value="ECO:0007669"/>
    <property type="project" value="UniProtKB-KW"/>
</dbReference>
<dbReference type="RefSeq" id="WP_145061610.1">
    <property type="nucleotide sequence ID" value="NZ_CP036287.1"/>
</dbReference>
<dbReference type="SUPFAM" id="SSF55729">
    <property type="entry name" value="Acyl-CoA N-acyltransferases (Nat)"/>
    <property type="match status" value="1"/>
</dbReference>
<dbReference type="PIRSF" id="PIRSF000452">
    <property type="entry name" value="6-N-acetyltransf"/>
    <property type="match status" value="1"/>
</dbReference>